<dbReference type="RefSeq" id="WP_344273752.1">
    <property type="nucleotide sequence ID" value="NZ_BAAAHV010000011.1"/>
</dbReference>
<protein>
    <submittedName>
        <fullName evidence="2">Uncharacterized protein</fullName>
    </submittedName>
</protein>
<organism evidence="2 3">
    <name type="scientific">Amycolatopsis albidoflavus</name>
    <dbReference type="NCBI Taxonomy" id="102226"/>
    <lineage>
        <taxon>Bacteria</taxon>
        <taxon>Bacillati</taxon>
        <taxon>Actinomycetota</taxon>
        <taxon>Actinomycetes</taxon>
        <taxon>Pseudonocardiales</taxon>
        <taxon>Pseudonocardiaceae</taxon>
        <taxon>Amycolatopsis</taxon>
    </lineage>
</organism>
<dbReference type="EMBL" id="JBHUKQ010000010">
    <property type="protein sequence ID" value="MFD2481462.1"/>
    <property type="molecule type" value="Genomic_DNA"/>
</dbReference>
<keyword evidence="3" id="KW-1185">Reference proteome</keyword>
<evidence type="ECO:0000256" key="1">
    <source>
        <dbReference type="SAM" id="MobiDB-lite"/>
    </source>
</evidence>
<dbReference type="Proteomes" id="UP001597542">
    <property type="component" value="Unassembled WGS sequence"/>
</dbReference>
<accession>A0ABW5HY38</accession>
<gene>
    <name evidence="2" type="ORF">ACFSUT_14355</name>
</gene>
<sequence>MTDHDEPGTPADLEPAWLPGLLGSAPELTAADRDLLAYWDEPPYLDPTWEPLDEDTARRRRRPKLPPRTRLSQRVATIANTIVQTWDQSDEDTRHRTFGCIEHVLRTAEKAGDEEARFQVRMFLLDNVQNMAGAERNDMLREMWPYLGPESKKDCLALDRAQGIGNASEWKLQ</sequence>
<name>A0ABW5HY38_9PSEU</name>
<evidence type="ECO:0000313" key="3">
    <source>
        <dbReference type="Proteomes" id="UP001597542"/>
    </source>
</evidence>
<feature type="region of interest" description="Disordered" evidence="1">
    <location>
        <begin position="47"/>
        <end position="68"/>
    </location>
</feature>
<proteinExistence type="predicted"/>
<evidence type="ECO:0000313" key="2">
    <source>
        <dbReference type="EMBL" id="MFD2481462.1"/>
    </source>
</evidence>
<feature type="compositionally biased region" description="Basic residues" evidence="1">
    <location>
        <begin position="58"/>
        <end position="67"/>
    </location>
</feature>
<reference evidence="3" key="1">
    <citation type="journal article" date="2019" name="Int. J. Syst. Evol. Microbiol.">
        <title>The Global Catalogue of Microorganisms (GCM) 10K type strain sequencing project: providing services to taxonomists for standard genome sequencing and annotation.</title>
        <authorList>
            <consortium name="The Broad Institute Genomics Platform"/>
            <consortium name="The Broad Institute Genome Sequencing Center for Infectious Disease"/>
            <person name="Wu L."/>
            <person name="Ma J."/>
        </authorList>
    </citation>
    <scope>NUCLEOTIDE SEQUENCE [LARGE SCALE GENOMIC DNA]</scope>
    <source>
        <strain evidence="3">CGMCC 4.7638</strain>
    </source>
</reference>
<comment type="caution">
    <text evidence="2">The sequence shown here is derived from an EMBL/GenBank/DDBJ whole genome shotgun (WGS) entry which is preliminary data.</text>
</comment>